<evidence type="ECO:0000256" key="5">
    <source>
        <dbReference type="SAM" id="SignalP"/>
    </source>
</evidence>
<evidence type="ECO:0000256" key="4">
    <source>
        <dbReference type="ARBA" id="ARBA00023180"/>
    </source>
</evidence>
<evidence type="ECO:0008006" key="8">
    <source>
        <dbReference type="Google" id="ProtNLM"/>
    </source>
</evidence>
<keyword evidence="7" id="KW-1185">Reference proteome</keyword>
<keyword evidence="2" id="KW-0964">Secreted</keyword>
<name>A0A8T0BJ75_SILME</name>
<reference evidence="6" key="1">
    <citation type="submission" date="2020-08" db="EMBL/GenBank/DDBJ databases">
        <title>Chromosome-level assembly of Southern catfish (Silurus meridionalis) provides insights into visual adaptation to the nocturnal and benthic lifestyles.</title>
        <authorList>
            <person name="Zhang Y."/>
            <person name="Wang D."/>
            <person name="Peng Z."/>
        </authorList>
    </citation>
    <scope>NUCLEOTIDE SEQUENCE</scope>
    <source>
        <strain evidence="6">SWU-2019-XX</strain>
        <tissue evidence="6">Muscle</tissue>
    </source>
</reference>
<sequence>MAFLIHTFALALLSVLALSSEVNPRCEELIKPLDMEGNYSSIMGKWFLVEGTSEGIVGMIIQTMETLWMELSPGSNNKTIHMKGAYRLDHSCRFESMDLPYNGTLHHLGIDQKVHYYLLPSCPTCLIAYYADYYQDTTSRVLLLFSRERGAPEATRDLYRKQAGCLKFPPLITTYNVDSELCPLENEAEAKEN</sequence>
<evidence type="ECO:0000313" key="6">
    <source>
        <dbReference type="EMBL" id="KAF7707015.1"/>
    </source>
</evidence>
<evidence type="ECO:0000313" key="7">
    <source>
        <dbReference type="Proteomes" id="UP000606274"/>
    </source>
</evidence>
<evidence type="ECO:0000256" key="3">
    <source>
        <dbReference type="ARBA" id="ARBA00022729"/>
    </source>
</evidence>
<organism evidence="6 7">
    <name type="scientific">Silurus meridionalis</name>
    <name type="common">Southern catfish</name>
    <name type="synonym">Silurus soldatovi meridionalis</name>
    <dbReference type="NCBI Taxonomy" id="175797"/>
    <lineage>
        <taxon>Eukaryota</taxon>
        <taxon>Metazoa</taxon>
        <taxon>Chordata</taxon>
        <taxon>Craniata</taxon>
        <taxon>Vertebrata</taxon>
        <taxon>Euteleostomi</taxon>
        <taxon>Actinopterygii</taxon>
        <taxon>Neopterygii</taxon>
        <taxon>Teleostei</taxon>
        <taxon>Ostariophysi</taxon>
        <taxon>Siluriformes</taxon>
        <taxon>Siluridae</taxon>
        <taxon>Silurus</taxon>
    </lineage>
</organism>
<accession>A0A8T0BJ75</accession>
<dbReference type="PANTHER" id="PTHR11967:SF2">
    <property type="entry name" value="ALPHA-1-ACID GLYCOPROTEIN 1"/>
    <property type="match status" value="1"/>
</dbReference>
<dbReference type="GO" id="GO:0005576">
    <property type="term" value="C:extracellular region"/>
    <property type="evidence" value="ECO:0007669"/>
    <property type="project" value="UniProtKB-SubCell"/>
</dbReference>
<protein>
    <recommendedName>
        <fullName evidence="8">Apolipoprotein M</fullName>
    </recommendedName>
</protein>
<feature type="signal peptide" evidence="5">
    <location>
        <begin position="1"/>
        <end position="19"/>
    </location>
</feature>
<dbReference type="Gene3D" id="2.40.128.20">
    <property type="match status" value="1"/>
</dbReference>
<dbReference type="EMBL" id="JABFDY010000005">
    <property type="protein sequence ID" value="KAF7707015.1"/>
    <property type="molecule type" value="Genomic_DNA"/>
</dbReference>
<evidence type="ECO:0000256" key="1">
    <source>
        <dbReference type="ARBA" id="ARBA00004613"/>
    </source>
</evidence>
<gene>
    <name evidence="6" type="ORF">HF521_018233</name>
</gene>
<feature type="chain" id="PRO_5035937386" description="Apolipoprotein M" evidence="5">
    <location>
        <begin position="20"/>
        <end position="193"/>
    </location>
</feature>
<keyword evidence="3 5" id="KW-0732">Signal</keyword>
<dbReference type="PANTHER" id="PTHR11967">
    <property type="entry name" value="ALPHA-1-ACID GLYCOPROTEIN"/>
    <property type="match status" value="1"/>
</dbReference>
<keyword evidence="4" id="KW-0325">Glycoprotein</keyword>
<evidence type="ECO:0000256" key="2">
    <source>
        <dbReference type="ARBA" id="ARBA00022525"/>
    </source>
</evidence>
<dbReference type="SUPFAM" id="SSF50814">
    <property type="entry name" value="Lipocalins"/>
    <property type="match status" value="1"/>
</dbReference>
<comment type="caution">
    <text evidence="6">The sequence shown here is derived from an EMBL/GenBank/DDBJ whole genome shotgun (WGS) entry which is preliminary data.</text>
</comment>
<comment type="subcellular location">
    <subcellularLocation>
        <location evidence="1">Secreted</location>
    </subcellularLocation>
</comment>
<dbReference type="InterPro" id="IPR012674">
    <property type="entry name" value="Calycin"/>
</dbReference>
<dbReference type="Proteomes" id="UP000606274">
    <property type="component" value="Unassembled WGS sequence"/>
</dbReference>
<dbReference type="AlphaFoldDB" id="A0A8T0BJ75"/>
<proteinExistence type="predicted"/>